<reference evidence="2 3" key="1">
    <citation type="submission" date="2015-09" db="EMBL/GenBank/DDBJ databases">
        <title>Host preference determinants of Valsa canker pathogens revealed by comparative genomics.</title>
        <authorList>
            <person name="Yin Z."/>
            <person name="Huang L."/>
        </authorList>
    </citation>
    <scope>NUCLEOTIDE SEQUENCE [LARGE SCALE GENOMIC DNA]</scope>
    <source>
        <strain evidence="2 3">YSFL</strain>
    </source>
</reference>
<proteinExistence type="predicted"/>
<dbReference type="Proteomes" id="UP000284375">
    <property type="component" value="Unassembled WGS sequence"/>
</dbReference>
<dbReference type="AlphaFoldDB" id="A0A423VTR1"/>
<feature type="signal peptide" evidence="1">
    <location>
        <begin position="1"/>
        <end position="19"/>
    </location>
</feature>
<feature type="chain" id="PRO_5019379041" evidence="1">
    <location>
        <begin position="20"/>
        <end position="131"/>
    </location>
</feature>
<evidence type="ECO:0000313" key="2">
    <source>
        <dbReference type="EMBL" id="ROV94418.1"/>
    </source>
</evidence>
<dbReference type="EMBL" id="LJZO01000028">
    <property type="protein sequence ID" value="ROV94418.1"/>
    <property type="molecule type" value="Genomic_DNA"/>
</dbReference>
<protein>
    <submittedName>
        <fullName evidence="2">Uncharacterized protein</fullName>
    </submittedName>
</protein>
<sequence length="131" mass="13968">MHFLALVLTVLASAVMMAAKPVEKRHIGGVLICTGAHATGNCTYGVYNLDRCYNMTGTYMQNAATFAPDGEEFYCYPYIQPCGGICTSPEGCTAGAVSYNSTSRFNLTALGGWDHYISSFECHAGAARSIA</sequence>
<organism evidence="2 3">
    <name type="scientific">Cytospora chrysosperma</name>
    <name type="common">Cytospora canker fungus</name>
    <name type="synonym">Sphaeria chrysosperma</name>
    <dbReference type="NCBI Taxonomy" id="252740"/>
    <lineage>
        <taxon>Eukaryota</taxon>
        <taxon>Fungi</taxon>
        <taxon>Dikarya</taxon>
        <taxon>Ascomycota</taxon>
        <taxon>Pezizomycotina</taxon>
        <taxon>Sordariomycetes</taxon>
        <taxon>Sordariomycetidae</taxon>
        <taxon>Diaporthales</taxon>
        <taxon>Cytosporaceae</taxon>
        <taxon>Cytospora</taxon>
    </lineage>
</organism>
<evidence type="ECO:0000313" key="3">
    <source>
        <dbReference type="Proteomes" id="UP000284375"/>
    </source>
</evidence>
<keyword evidence="1" id="KW-0732">Signal</keyword>
<keyword evidence="3" id="KW-1185">Reference proteome</keyword>
<comment type="caution">
    <text evidence="2">The sequence shown here is derived from an EMBL/GenBank/DDBJ whole genome shotgun (WGS) entry which is preliminary data.</text>
</comment>
<name>A0A423VTR1_CYTCH</name>
<evidence type="ECO:0000256" key="1">
    <source>
        <dbReference type="SAM" id="SignalP"/>
    </source>
</evidence>
<gene>
    <name evidence="2" type="ORF">VSDG_05932</name>
</gene>
<dbReference type="OrthoDB" id="2910287at2759"/>
<accession>A0A423VTR1</accession>